<gene>
    <name evidence="1" type="ORF">MML48_2g00003204</name>
</gene>
<sequence>MTQTQADVENLENPTGKSFSSSEKVDFIDPNKMTKVIVHGWRNDHNSEMPQNLMKAYLENHDVNIVIVGWGYYSSTLNYLYAVKAKSLVARRIAEFILTNLHTDQVELNVHFIGHSLGAQVSADVGYLFRANGRHVYRITGLDPAHPFINRGLNYDHAFFVDIIRTTAGTLSAWAPSGHADFYPNGGKIPQPCCTGILPMCSHSAAWKYYLDTITNQTRYRAHKCNSYQSYIFGYCTIKTYMGEGANVEIRGTFYLDTEV</sequence>
<accession>A0ACB9TPT3</accession>
<proteinExistence type="predicted"/>
<keyword evidence="2" id="KW-1185">Reference proteome</keyword>
<comment type="caution">
    <text evidence="1">The sequence shown here is derived from an EMBL/GenBank/DDBJ whole genome shotgun (WGS) entry which is preliminary data.</text>
</comment>
<organism evidence="1 2">
    <name type="scientific">Holotrichia oblita</name>
    <name type="common">Chafer beetle</name>
    <dbReference type="NCBI Taxonomy" id="644536"/>
    <lineage>
        <taxon>Eukaryota</taxon>
        <taxon>Metazoa</taxon>
        <taxon>Ecdysozoa</taxon>
        <taxon>Arthropoda</taxon>
        <taxon>Hexapoda</taxon>
        <taxon>Insecta</taxon>
        <taxon>Pterygota</taxon>
        <taxon>Neoptera</taxon>
        <taxon>Endopterygota</taxon>
        <taxon>Coleoptera</taxon>
        <taxon>Polyphaga</taxon>
        <taxon>Scarabaeiformia</taxon>
        <taxon>Scarabaeidae</taxon>
        <taxon>Melolonthinae</taxon>
        <taxon>Holotrichia</taxon>
    </lineage>
</organism>
<name>A0ACB9TPT3_HOLOL</name>
<dbReference type="Proteomes" id="UP001056778">
    <property type="component" value="Chromosome 2"/>
</dbReference>
<dbReference type="EMBL" id="CM043016">
    <property type="protein sequence ID" value="KAI4468795.1"/>
    <property type="molecule type" value="Genomic_DNA"/>
</dbReference>
<evidence type="ECO:0000313" key="2">
    <source>
        <dbReference type="Proteomes" id="UP001056778"/>
    </source>
</evidence>
<reference evidence="1" key="1">
    <citation type="submission" date="2022-04" db="EMBL/GenBank/DDBJ databases">
        <title>Chromosome-scale genome assembly of Holotrichia oblita Faldermann.</title>
        <authorList>
            <person name="Rongchong L."/>
        </authorList>
    </citation>
    <scope>NUCLEOTIDE SEQUENCE</scope>
    <source>
        <strain evidence="1">81SQS9</strain>
    </source>
</reference>
<evidence type="ECO:0000313" key="1">
    <source>
        <dbReference type="EMBL" id="KAI4468795.1"/>
    </source>
</evidence>
<protein>
    <submittedName>
        <fullName evidence="1">Lipase</fullName>
    </submittedName>
</protein>